<name>A0ABQ4P9D9_SHECO</name>
<dbReference type="Pfam" id="PF02190">
    <property type="entry name" value="LON_substr_bdg"/>
    <property type="match status" value="1"/>
</dbReference>
<dbReference type="SUPFAM" id="SSF88697">
    <property type="entry name" value="PUA domain-like"/>
    <property type="match status" value="1"/>
</dbReference>
<proteinExistence type="predicted"/>
<dbReference type="InterPro" id="IPR046336">
    <property type="entry name" value="Lon_prtase_N_sf"/>
</dbReference>
<protein>
    <recommendedName>
        <fullName evidence="1">Lon N-terminal domain-containing protein</fullName>
    </recommendedName>
</protein>
<keyword evidence="3" id="KW-1185">Reference proteome</keyword>
<comment type="caution">
    <text evidence="2">The sequence shown here is derived from an EMBL/GenBank/DDBJ whole genome shotgun (WGS) entry which is preliminary data.</text>
</comment>
<feature type="domain" description="Lon N-terminal" evidence="1">
    <location>
        <begin position="38"/>
        <end position="171"/>
    </location>
</feature>
<gene>
    <name evidence="2" type="ORF">TUM3794_30210</name>
</gene>
<dbReference type="EMBL" id="BPEU01000023">
    <property type="protein sequence ID" value="GIU43766.1"/>
    <property type="molecule type" value="Genomic_DNA"/>
</dbReference>
<dbReference type="Gene3D" id="2.30.130.40">
    <property type="entry name" value="LON domain-like"/>
    <property type="match status" value="1"/>
</dbReference>
<organism evidence="2 3">
    <name type="scientific">Shewanella colwelliana</name>
    <name type="common">Alteromonas colwelliana</name>
    <dbReference type="NCBI Taxonomy" id="23"/>
    <lineage>
        <taxon>Bacteria</taxon>
        <taxon>Pseudomonadati</taxon>
        <taxon>Pseudomonadota</taxon>
        <taxon>Gammaproteobacteria</taxon>
        <taxon>Alteromonadales</taxon>
        <taxon>Shewanellaceae</taxon>
        <taxon>Shewanella</taxon>
    </lineage>
</organism>
<accession>A0ABQ4P9D9</accession>
<dbReference type="Proteomes" id="UP000773469">
    <property type="component" value="Unassembled WGS sequence"/>
</dbReference>
<dbReference type="InterPro" id="IPR015947">
    <property type="entry name" value="PUA-like_sf"/>
</dbReference>
<dbReference type="InterPro" id="IPR003111">
    <property type="entry name" value="Lon_prtase_N"/>
</dbReference>
<reference evidence="2 3" key="1">
    <citation type="submission" date="2021-05" db="EMBL/GenBank/DDBJ databases">
        <title>Molecular characterization for Shewanella algae harboring chromosomal blaOXA-55-like strains isolated from clinical and environment sample.</title>
        <authorList>
            <person name="Ohama Y."/>
            <person name="Aoki K."/>
            <person name="Harada S."/>
            <person name="Moriya K."/>
            <person name="Ishii Y."/>
            <person name="Tateda K."/>
        </authorList>
    </citation>
    <scope>NUCLEOTIDE SEQUENCE [LARGE SCALE GENOMIC DNA]</scope>
    <source>
        <strain evidence="2 3">MBTL60-118</strain>
    </source>
</reference>
<evidence type="ECO:0000313" key="2">
    <source>
        <dbReference type="EMBL" id="GIU43766.1"/>
    </source>
</evidence>
<evidence type="ECO:0000313" key="3">
    <source>
        <dbReference type="Proteomes" id="UP000773469"/>
    </source>
</evidence>
<sequence length="224" mass="25426">MAASAYDHHVVLLGINVINTKASINLSQSEKTEYPLSLAVFPLPLFILPGGVQRLRIFEPRYLTMVSQATNGDGFVMARYDKNAMHNVAGWGTRVQIIDFDMDDDGVLVIDVRGQHLVRLEELYSRDDSLLMAKTDYLPHWTCLEAGATATDLATLLKSIFDDNDKLAELYQQVYFDSGEWVCARFLELLPLSLNDKEKFIEPSSYIQLKQFLHTFIFGNEKLN</sequence>
<evidence type="ECO:0000259" key="1">
    <source>
        <dbReference type="Pfam" id="PF02190"/>
    </source>
</evidence>